<proteinExistence type="predicted"/>
<dbReference type="EMBL" id="JAEUBF010000681">
    <property type="protein sequence ID" value="KAH3676045.1"/>
    <property type="molecule type" value="Genomic_DNA"/>
</dbReference>
<dbReference type="GO" id="GO:0016567">
    <property type="term" value="P:protein ubiquitination"/>
    <property type="evidence" value="ECO:0007669"/>
    <property type="project" value="TreeGrafter"/>
</dbReference>
<gene>
    <name evidence="9" type="ORF">WICMUC_002341</name>
</gene>
<evidence type="ECO:0000256" key="1">
    <source>
        <dbReference type="ARBA" id="ARBA00022723"/>
    </source>
</evidence>
<reference evidence="9" key="2">
    <citation type="submission" date="2021-01" db="EMBL/GenBank/DDBJ databases">
        <authorList>
            <person name="Schikora-Tamarit M.A."/>
        </authorList>
    </citation>
    <scope>NUCLEOTIDE SEQUENCE</scope>
    <source>
        <strain evidence="9">CBS6341</strain>
    </source>
</reference>
<reference evidence="9" key="1">
    <citation type="journal article" date="2021" name="Open Biol.">
        <title>Shared evolutionary footprints suggest mitochondrial oxidative damage underlies multiple complex I losses in fungi.</title>
        <authorList>
            <person name="Schikora-Tamarit M.A."/>
            <person name="Marcet-Houben M."/>
            <person name="Nosek J."/>
            <person name="Gabaldon T."/>
        </authorList>
    </citation>
    <scope>NUCLEOTIDE SEQUENCE</scope>
    <source>
        <strain evidence="9">CBS6341</strain>
    </source>
</reference>
<dbReference type="Proteomes" id="UP000769528">
    <property type="component" value="Unassembled WGS sequence"/>
</dbReference>
<dbReference type="PANTHER" id="PTHR21319:SF0">
    <property type="entry name" value="AND RING FINGER DOMAIN PROTEIN, PUTATIVE (AFU_ORTHOLOGUE AFUA_1G08900)-RELATED"/>
    <property type="match status" value="1"/>
</dbReference>
<dbReference type="Gene3D" id="2.20.28.10">
    <property type="match status" value="1"/>
</dbReference>
<evidence type="ECO:0000256" key="4">
    <source>
        <dbReference type="PROSITE-ProRule" id="PRU00601"/>
    </source>
</evidence>
<dbReference type="InterPro" id="IPR037275">
    <property type="entry name" value="Znf_CTCHY_sf"/>
</dbReference>
<dbReference type="InterPro" id="IPR017921">
    <property type="entry name" value="Znf_CTCHY"/>
</dbReference>
<keyword evidence="3" id="KW-0862">Zinc</keyword>
<feature type="region of interest" description="Disordered" evidence="5">
    <location>
        <begin position="257"/>
        <end position="276"/>
    </location>
</feature>
<feature type="domain" description="CTCHY-type" evidence="8">
    <location>
        <begin position="363"/>
        <end position="429"/>
    </location>
</feature>
<name>A0A9P8PQX6_9ASCO</name>
<dbReference type="CDD" id="cd16464">
    <property type="entry name" value="RING-H2_Pirh2-like"/>
    <property type="match status" value="1"/>
</dbReference>
<dbReference type="GO" id="GO:0006511">
    <property type="term" value="P:ubiquitin-dependent protein catabolic process"/>
    <property type="evidence" value="ECO:0007669"/>
    <property type="project" value="TreeGrafter"/>
</dbReference>
<evidence type="ECO:0000259" key="7">
    <source>
        <dbReference type="PROSITE" id="PS51266"/>
    </source>
</evidence>
<dbReference type="AlphaFoldDB" id="A0A9P8PQX6"/>
<dbReference type="InterPro" id="IPR013083">
    <property type="entry name" value="Znf_RING/FYVE/PHD"/>
</dbReference>
<dbReference type="PANTHER" id="PTHR21319">
    <property type="entry name" value="RING FINGER AND CHY ZINC FINGER DOMAIN-CONTAINING PROTEIN 1"/>
    <property type="match status" value="1"/>
</dbReference>
<feature type="compositionally biased region" description="Polar residues" evidence="5">
    <location>
        <begin position="18"/>
        <end position="36"/>
    </location>
</feature>
<dbReference type="PROSITE" id="PS51270">
    <property type="entry name" value="ZF_CTCHY"/>
    <property type="match status" value="1"/>
</dbReference>
<dbReference type="GO" id="GO:0061630">
    <property type="term" value="F:ubiquitin protein ligase activity"/>
    <property type="evidence" value="ECO:0007669"/>
    <property type="project" value="TreeGrafter"/>
</dbReference>
<dbReference type="OrthoDB" id="411372at2759"/>
<dbReference type="InterPro" id="IPR037274">
    <property type="entry name" value="Znf_CHY_sf"/>
</dbReference>
<feature type="region of interest" description="Disordered" evidence="5">
    <location>
        <begin position="1"/>
        <end position="38"/>
    </location>
</feature>
<dbReference type="SUPFAM" id="SSF161245">
    <property type="entry name" value="Zinc hairpin stack"/>
    <property type="match status" value="1"/>
</dbReference>
<dbReference type="InterPro" id="IPR001841">
    <property type="entry name" value="Znf_RING"/>
</dbReference>
<dbReference type="Pfam" id="PF14599">
    <property type="entry name" value="zinc_ribbon_6"/>
    <property type="match status" value="1"/>
</dbReference>
<dbReference type="InterPro" id="IPR039512">
    <property type="entry name" value="RCHY1_zinc-ribbon"/>
</dbReference>
<evidence type="ECO:0000313" key="10">
    <source>
        <dbReference type="Proteomes" id="UP000769528"/>
    </source>
</evidence>
<feature type="region of interest" description="Disordered" evidence="5">
    <location>
        <begin position="582"/>
        <end position="608"/>
    </location>
</feature>
<evidence type="ECO:0000256" key="5">
    <source>
        <dbReference type="SAM" id="MobiDB-lite"/>
    </source>
</evidence>
<sequence>MSNIEMSGHKELNRLSPPINNFNSDADSEQDLSPSYTDDDISRDLHAIGNFGSLKLSNFWRSNTENSVSERDASLLCKEPGSIQSRREQLTTFIEDLKKGFSLRTALDRFQTIRTLLESQVSETIDNNVDTDSEDENKNEPQIVKPAVEPKDLPLLDQVIIPQSKEPRTHKKRKLKHRNRCFDSEYEKLTLMQNDEKNNEAILRERISKIRKLSISERERSLMVQKLMMGAHYNKIKFVDEDGAEVLQVPTNKKLPGVEDIVGEGDKEGNNNDDSEEEVIVNECDKQVSYHDGEEQILGCPHYQKNCKMECPKCRKWFSCPICHDEAITDHKFERNLTRHIMCLNCFIPQKPNEFCLNCDIKFAAYFCSTCKLYDNDESKDIYHCDDCGICRLGLGLGQDFFHCKGCNACLSIELQNDHKCIERSIEADCPICSEFMFTSTKPVVFMSCGHSIHQHCYEEHSKHSYKCPTCQKTVLNMEAQFRVLDMEINLQPLPQPYCHWTCIVKCNDCNAKSSSPYHVLGLKCDNCKSYNTVQLRLIKPEETEYESDISTTTNQLRERNIRDLRSISVNSNLLNTNYNIENQENERENTPPITTEEDENDGKGDNEQFTLTLPRQFMNNFDYYMNNLQNDFSLSDESDDEDLDFLRVNKTLSKFHNETDTPDSTGEKNEFSTSNKADFSITYSKSFLTNALNSFLNHGLMDNDENESDDEYDSDDQINGF</sequence>
<dbReference type="GO" id="GO:0005634">
    <property type="term" value="C:nucleus"/>
    <property type="evidence" value="ECO:0007669"/>
    <property type="project" value="TreeGrafter"/>
</dbReference>
<feature type="region of interest" description="Disordered" evidence="5">
    <location>
        <begin position="703"/>
        <end position="722"/>
    </location>
</feature>
<comment type="caution">
    <text evidence="9">The sequence shown here is derived from an EMBL/GenBank/DDBJ whole genome shotgun (WGS) entry which is preliminary data.</text>
</comment>
<evidence type="ECO:0000259" key="8">
    <source>
        <dbReference type="PROSITE" id="PS51270"/>
    </source>
</evidence>
<feature type="domain" description="CHY-type" evidence="7">
    <location>
        <begin position="293"/>
        <end position="361"/>
    </location>
</feature>
<keyword evidence="1" id="KW-0479">Metal-binding</keyword>
<feature type="domain" description="RING-type" evidence="6">
    <location>
        <begin position="430"/>
        <end position="472"/>
    </location>
</feature>
<dbReference type="Pfam" id="PF13639">
    <property type="entry name" value="zf-RING_2"/>
    <property type="match status" value="1"/>
</dbReference>
<dbReference type="InterPro" id="IPR008913">
    <property type="entry name" value="Znf_CHY"/>
</dbReference>
<dbReference type="GO" id="GO:0008270">
    <property type="term" value="F:zinc ion binding"/>
    <property type="evidence" value="ECO:0007669"/>
    <property type="project" value="UniProtKB-KW"/>
</dbReference>
<dbReference type="SMART" id="SM00184">
    <property type="entry name" value="RING"/>
    <property type="match status" value="2"/>
</dbReference>
<evidence type="ECO:0000313" key="9">
    <source>
        <dbReference type="EMBL" id="KAH3676045.1"/>
    </source>
</evidence>
<keyword evidence="2 4" id="KW-0863">Zinc-finger</keyword>
<dbReference type="Pfam" id="PF05495">
    <property type="entry name" value="zf-CHY"/>
    <property type="match status" value="1"/>
</dbReference>
<keyword evidence="10" id="KW-1185">Reference proteome</keyword>
<evidence type="ECO:0000256" key="2">
    <source>
        <dbReference type="ARBA" id="ARBA00022771"/>
    </source>
</evidence>
<evidence type="ECO:0000256" key="3">
    <source>
        <dbReference type="ARBA" id="ARBA00022833"/>
    </source>
</evidence>
<evidence type="ECO:0000259" key="6">
    <source>
        <dbReference type="PROSITE" id="PS50089"/>
    </source>
</evidence>
<protein>
    <submittedName>
        <fullName evidence="9">Uncharacterized protein</fullName>
    </submittedName>
</protein>
<dbReference type="PROSITE" id="PS51266">
    <property type="entry name" value="ZF_CHY"/>
    <property type="match status" value="1"/>
</dbReference>
<dbReference type="Gene3D" id="3.30.40.10">
    <property type="entry name" value="Zinc/RING finger domain, C3HC4 (zinc finger)"/>
    <property type="match status" value="1"/>
</dbReference>
<organism evidence="9 10">
    <name type="scientific">Wickerhamomyces mucosus</name>
    <dbReference type="NCBI Taxonomy" id="1378264"/>
    <lineage>
        <taxon>Eukaryota</taxon>
        <taxon>Fungi</taxon>
        <taxon>Dikarya</taxon>
        <taxon>Ascomycota</taxon>
        <taxon>Saccharomycotina</taxon>
        <taxon>Saccharomycetes</taxon>
        <taxon>Phaffomycetales</taxon>
        <taxon>Wickerhamomycetaceae</taxon>
        <taxon>Wickerhamomyces</taxon>
    </lineage>
</organism>
<dbReference type="SUPFAM" id="SSF57850">
    <property type="entry name" value="RING/U-box"/>
    <property type="match status" value="1"/>
</dbReference>
<dbReference type="SUPFAM" id="SSF161219">
    <property type="entry name" value="CHY zinc finger-like"/>
    <property type="match status" value="1"/>
</dbReference>
<dbReference type="PROSITE" id="PS50089">
    <property type="entry name" value="ZF_RING_2"/>
    <property type="match status" value="1"/>
</dbReference>
<accession>A0A9P8PQX6</accession>